<geneLocation type="plasmid" evidence="3 4">
    <name>unnamed1</name>
</geneLocation>
<feature type="compositionally biased region" description="Basic and acidic residues" evidence="2">
    <location>
        <begin position="216"/>
        <end position="233"/>
    </location>
</feature>
<proteinExistence type="predicted"/>
<sequence>MYHMKKKTFVTICVVGGLVVSVLGVGGSFTYAEHKKKEKIQLEHKENFSVAKSAVGSLYKDNKKKEPKTKLNKYWKKDVLVLINKVDGNKKEQLLKEVEGIDSMVKVRESVTRFIKKGVLVTPKSRSGALGRIHDDQLKDAEKALMSLSDRDSYFYKKMKKEIDEGKKQISALKKIEQSIKNNKTKNASKLKKQIKAILNEDDRNSLFNLLKKVEKKEKERTVSQKKSSEEKSVGSVSVDAPQSKENAKDNGSSVNNGGNTASKEQTGTSNRNNNNQKRNSSTSNNNGGSSYNKPQKKPSYNKPSVPSKNKPSGNKPSGNKGNKPKGGSNMDDINDVINNINNGNTNKVGSGEIDKGGNSYDEYEIIGGK</sequence>
<keyword evidence="1" id="KW-0175">Coiled coil</keyword>
<keyword evidence="3" id="KW-0614">Plasmid</keyword>
<evidence type="ECO:0000256" key="1">
    <source>
        <dbReference type="SAM" id="Coils"/>
    </source>
</evidence>
<evidence type="ECO:0000313" key="3">
    <source>
        <dbReference type="EMBL" id="APT48386.1"/>
    </source>
</evidence>
<dbReference type="AlphaFoldDB" id="A0A1L6ZPD4"/>
<evidence type="ECO:0000313" key="4">
    <source>
        <dbReference type="Proteomes" id="UP000185426"/>
    </source>
</evidence>
<feature type="coiled-coil region" evidence="1">
    <location>
        <begin position="156"/>
        <end position="201"/>
    </location>
</feature>
<dbReference type="EMBL" id="CP015608">
    <property type="protein sequence ID" value="APT48386.1"/>
    <property type="molecule type" value="Genomic_DNA"/>
</dbReference>
<dbReference type="Proteomes" id="UP000185426">
    <property type="component" value="Plasmid unnamed1"/>
</dbReference>
<feature type="compositionally biased region" description="Polar residues" evidence="2">
    <location>
        <begin position="250"/>
        <end position="268"/>
    </location>
</feature>
<organism evidence="3 4">
    <name type="scientific">Bacillus safensis</name>
    <dbReference type="NCBI Taxonomy" id="561879"/>
    <lineage>
        <taxon>Bacteria</taxon>
        <taxon>Bacillati</taxon>
        <taxon>Bacillota</taxon>
        <taxon>Bacilli</taxon>
        <taxon>Bacillales</taxon>
        <taxon>Bacillaceae</taxon>
        <taxon>Bacillus</taxon>
    </lineage>
</organism>
<accession>A0A1L6ZPD4</accession>
<reference evidence="3 4" key="1">
    <citation type="submission" date="2016-05" db="EMBL/GenBank/DDBJ databases">
        <title>Complete Genome and Methylome Analysis of Psychrotrophic Bacterial Isolates from Antarctic Lake Untersee.</title>
        <authorList>
            <person name="Fomenkov A."/>
            <person name="Akimov V.N."/>
            <person name="Vasilyeva L.V."/>
            <person name="Andersen D."/>
            <person name="Vincze T."/>
            <person name="Roberts R.J."/>
        </authorList>
    </citation>
    <scope>NUCLEOTIDE SEQUENCE [LARGE SCALE GENOMIC DNA]</scope>
    <source>
        <strain evidence="3 4">U14-5</strain>
        <plasmid evidence="3 4">unnamed1</plasmid>
    </source>
</reference>
<feature type="region of interest" description="Disordered" evidence="2">
    <location>
        <begin position="216"/>
        <end position="370"/>
    </location>
</feature>
<feature type="compositionally biased region" description="Low complexity" evidence="2">
    <location>
        <begin position="269"/>
        <end position="347"/>
    </location>
</feature>
<evidence type="ECO:0000256" key="2">
    <source>
        <dbReference type="SAM" id="MobiDB-lite"/>
    </source>
</evidence>
<gene>
    <name evidence="3" type="ORF">BSA145_21220</name>
</gene>
<name>A0A1L6ZPD4_BACIA</name>
<protein>
    <submittedName>
        <fullName evidence="3">Uncharacterized protein</fullName>
    </submittedName>
</protein>